<dbReference type="EMBL" id="JADYXP020000008">
    <property type="protein sequence ID" value="KAL0118970.1"/>
    <property type="molecule type" value="Genomic_DNA"/>
</dbReference>
<organism evidence="1 2">
    <name type="scientific">Cardiocondyla obscurior</name>
    <dbReference type="NCBI Taxonomy" id="286306"/>
    <lineage>
        <taxon>Eukaryota</taxon>
        <taxon>Metazoa</taxon>
        <taxon>Ecdysozoa</taxon>
        <taxon>Arthropoda</taxon>
        <taxon>Hexapoda</taxon>
        <taxon>Insecta</taxon>
        <taxon>Pterygota</taxon>
        <taxon>Neoptera</taxon>
        <taxon>Endopterygota</taxon>
        <taxon>Hymenoptera</taxon>
        <taxon>Apocrita</taxon>
        <taxon>Aculeata</taxon>
        <taxon>Formicoidea</taxon>
        <taxon>Formicidae</taxon>
        <taxon>Myrmicinae</taxon>
        <taxon>Cardiocondyla</taxon>
    </lineage>
</organism>
<sequence>MLAVTRNISRENRRTKGAKRIIAILPDGLNNAGERLWPSSRRARTSALFLSNSFHPSGKWSSCKRRLYAS</sequence>
<evidence type="ECO:0000313" key="2">
    <source>
        <dbReference type="Proteomes" id="UP001430953"/>
    </source>
</evidence>
<gene>
    <name evidence="1" type="ORF">PUN28_009532</name>
</gene>
<proteinExistence type="predicted"/>
<comment type="caution">
    <text evidence="1">The sequence shown here is derived from an EMBL/GenBank/DDBJ whole genome shotgun (WGS) entry which is preliminary data.</text>
</comment>
<name>A0AAW2FUQ9_9HYME</name>
<dbReference type="Proteomes" id="UP001430953">
    <property type="component" value="Unassembled WGS sequence"/>
</dbReference>
<protein>
    <submittedName>
        <fullName evidence="1">Uncharacterized protein</fullName>
    </submittedName>
</protein>
<dbReference type="AlphaFoldDB" id="A0AAW2FUQ9"/>
<reference evidence="1 2" key="1">
    <citation type="submission" date="2023-03" db="EMBL/GenBank/DDBJ databases">
        <title>High recombination rates correlate with genetic variation in Cardiocondyla obscurior ants.</title>
        <authorList>
            <person name="Errbii M."/>
        </authorList>
    </citation>
    <scope>NUCLEOTIDE SEQUENCE [LARGE SCALE GENOMIC DNA]</scope>
    <source>
        <strain evidence="1">Alpha-2009</strain>
        <tissue evidence="1">Whole body</tissue>
    </source>
</reference>
<evidence type="ECO:0000313" key="1">
    <source>
        <dbReference type="EMBL" id="KAL0118970.1"/>
    </source>
</evidence>
<accession>A0AAW2FUQ9</accession>
<keyword evidence="2" id="KW-1185">Reference proteome</keyword>